<sequence>MENAHVFQKSPLFDSKDGGSETYRAVEELISLVKTIPIGSSDDQGCLTFTVEMGRMKSS</sequence>
<accession>A0AAD5QSF2</accession>
<dbReference type="Proteomes" id="UP001196413">
    <property type="component" value="Unassembled WGS sequence"/>
</dbReference>
<protein>
    <submittedName>
        <fullName evidence="1">Uncharacterized protein</fullName>
    </submittedName>
</protein>
<gene>
    <name evidence="1" type="ORF">KIN20_019439</name>
</gene>
<reference evidence="1" key="1">
    <citation type="submission" date="2021-06" db="EMBL/GenBank/DDBJ databases">
        <title>Parelaphostrongylus tenuis whole genome reference sequence.</title>
        <authorList>
            <person name="Garwood T.J."/>
            <person name="Larsen P.A."/>
            <person name="Fountain-Jones N.M."/>
            <person name="Garbe J.R."/>
            <person name="Macchietto M.G."/>
            <person name="Kania S.A."/>
            <person name="Gerhold R.W."/>
            <person name="Richards J.E."/>
            <person name="Wolf T.M."/>
        </authorList>
    </citation>
    <scope>NUCLEOTIDE SEQUENCE</scope>
    <source>
        <strain evidence="1">MNPRO001-30</strain>
        <tissue evidence="1">Meninges</tissue>
    </source>
</reference>
<proteinExistence type="predicted"/>
<organism evidence="1 2">
    <name type="scientific">Parelaphostrongylus tenuis</name>
    <name type="common">Meningeal worm</name>
    <dbReference type="NCBI Taxonomy" id="148309"/>
    <lineage>
        <taxon>Eukaryota</taxon>
        <taxon>Metazoa</taxon>
        <taxon>Ecdysozoa</taxon>
        <taxon>Nematoda</taxon>
        <taxon>Chromadorea</taxon>
        <taxon>Rhabditida</taxon>
        <taxon>Rhabditina</taxon>
        <taxon>Rhabditomorpha</taxon>
        <taxon>Strongyloidea</taxon>
        <taxon>Metastrongylidae</taxon>
        <taxon>Parelaphostrongylus</taxon>
    </lineage>
</organism>
<dbReference type="AlphaFoldDB" id="A0AAD5QSF2"/>
<dbReference type="EMBL" id="JAHQIW010003873">
    <property type="protein sequence ID" value="KAJ1360462.1"/>
    <property type="molecule type" value="Genomic_DNA"/>
</dbReference>
<evidence type="ECO:0000313" key="1">
    <source>
        <dbReference type="EMBL" id="KAJ1360462.1"/>
    </source>
</evidence>
<keyword evidence="2" id="KW-1185">Reference proteome</keyword>
<evidence type="ECO:0000313" key="2">
    <source>
        <dbReference type="Proteomes" id="UP001196413"/>
    </source>
</evidence>
<name>A0AAD5QSF2_PARTN</name>
<comment type="caution">
    <text evidence="1">The sequence shown here is derived from an EMBL/GenBank/DDBJ whole genome shotgun (WGS) entry which is preliminary data.</text>
</comment>